<dbReference type="InterPro" id="IPR041153">
    <property type="entry name" value="LST4_longin"/>
</dbReference>
<evidence type="ECO:0000313" key="8">
    <source>
        <dbReference type="EMBL" id="QLL30391.1"/>
    </source>
</evidence>
<evidence type="ECO:0000256" key="4">
    <source>
        <dbReference type="ARBA" id="ARBA00022927"/>
    </source>
</evidence>
<evidence type="ECO:0000256" key="2">
    <source>
        <dbReference type="ARBA" id="ARBA00013394"/>
    </source>
</evidence>
<dbReference type="GO" id="GO:0005737">
    <property type="term" value="C:cytoplasm"/>
    <property type="evidence" value="ECO:0007669"/>
    <property type="project" value="UniProtKB-ARBA"/>
</dbReference>
<dbReference type="PROSITE" id="PS51836">
    <property type="entry name" value="DENN_FNIP12"/>
    <property type="match status" value="1"/>
</dbReference>
<keyword evidence="4" id="KW-0653">Protein transport</keyword>
<proteinExistence type="inferred from homology"/>
<dbReference type="Proteomes" id="UP000515788">
    <property type="component" value="Chromosome 1"/>
</dbReference>
<organism evidence="8 9">
    <name type="scientific">Torulaspora globosa</name>
    <dbReference type="NCBI Taxonomy" id="48254"/>
    <lineage>
        <taxon>Eukaryota</taxon>
        <taxon>Fungi</taxon>
        <taxon>Dikarya</taxon>
        <taxon>Ascomycota</taxon>
        <taxon>Saccharomycotina</taxon>
        <taxon>Saccharomycetes</taxon>
        <taxon>Saccharomycetales</taxon>
        <taxon>Saccharomycetaceae</taxon>
        <taxon>Torulaspora</taxon>
    </lineage>
</organism>
<evidence type="ECO:0000259" key="7">
    <source>
        <dbReference type="PROSITE" id="PS51836"/>
    </source>
</evidence>
<gene>
    <name evidence="8" type="ORF">HG536_0A02080</name>
</gene>
<evidence type="ECO:0000256" key="1">
    <source>
        <dbReference type="ARBA" id="ARBA00010162"/>
    </source>
</evidence>
<dbReference type="InterPro" id="IPR037545">
    <property type="entry name" value="DENN_FNIP1/2"/>
</dbReference>
<feature type="region of interest" description="Disordered" evidence="6">
    <location>
        <begin position="464"/>
        <end position="495"/>
    </location>
</feature>
<feature type="domain" description="UDENN FNIP1/2-type" evidence="7">
    <location>
        <begin position="98"/>
        <end position="764"/>
    </location>
</feature>
<dbReference type="AlphaFoldDB" id="A0A7G3ZA55"/>
<dbReference type="KEGG" id="tgb:HG536_0A02080"/>
<sequence length="775" mass="86593">MLGNLLRKGSSHHGGFSLIDENFSSSMHSNSTITSFTPEPSSISKRPVSPCYDDHFGSLLPCPSSAPPMLDHVSDDLKYKLFGSKNIPYSASFQSDVFSSYVFRVLIAEETGHMTHRDNYNVVFDYSTAESSSMDQIRPNELKEYIFGSPVRSTDASQGNKFRTIPNSDSVMITRIFFFSSINKNRLAVSLCVPNILLQVISEVWDDVSYWFDQCQAYVLTTIKGIRHSVSSPCSGYLPPDFESAYPKECDNIINLLQTRLIPCLRSTSEIPRLFLCPESCPSFVETWFRDIFNWIEIKDGPRLNFLPALLAKIICDFQDPTAAQDNTRIVIMSGNMVVANKLIFIVSGLLKPRIAGQIEIESRIKPLSDQPEQARKDNPRRDASVLEKSNTDLSKYLCAGNAWEIPRENSLSSKVSLSSDESLAYVIQPSSLKSASNSIQCLSSSLSSQHGLSYGSWFTKRSNGSQATLNSPSNKTPEQWDKISNTNGASSLHKTNSGTSLHQFFARGTGVTPQPSPSISELDEYPWFNGSDSPRPEPGQNLHPVAKRCLSGAPLGELNIPRDCQRLCQDDLIEKAFNAICKPNEKKALSEGECEIIPGDSRHAAFAQIDVDYGTCHRQRPMELLPKYTTYLANFNYWFQLQAFPVGPDSESKVVQAMRKGLQLGRSTRTLLVSLRSRAIKEVSIMRNEETLATGSHHSIIQKTKKIFNNGKCGNISTRMANCIAFVNMSIKKAMSLYEDTTLTASQREEELFKIYQSLLSYQDIKTLNRANRI</sequence>
<evidence type="ECO:0000256" key="5">
    <source>
        <dbReference type="ARBA" id="ARBA00022970"/>
    </source>
</evidence>
<dbReference type="OrthoDB" id="4063558at2759"/>
<accession>A0A7G3ZA55</accession>
<dbReference type="GO" id="GO:0006865">
    <property type="term" value="P:amino acid transport"/>
    <property type="evidence" value="ECO:0007669"/>
    <property type="project" value="UniProtKB-KW"/>
</dbReference>
<dbReference type="Pfam" id="PF18639">
    <property type="entry name" value="Longin_2"/>
    <property type="match status" value="1"/>
</dbReference>
<dbReference type="EMBL" id="CP059246">
    <property type="protein sequence ID" value="QLL30391.1"/>
    <property type="molecule type" value="Genomic_DNA"/>
</dbReference>
<evidence type="ECO:0000256" key="6">
    <source>
        <dbReference type="SAM" id="MobiDB-lite"/>
    </source>
</evidence>
<evidence type="ECO:0000313" key="9">
    <source>
        <dbReference type="Proteomes" id="UP000515788"/>
    </source>
</evidence>
<comment type="similarity">
    <text evidence="1">Belongs to the LST4 family.</text>
</comment>
<feature type="region of interest" description="Disordered" evidence="6">
    <location>
        <begin position="508"/>
        <end position="540"/>
    </location>
</feature>
<protein>
    <recommendedName>
        <fullName evidence="2">Protein LST4</fullName>
    </recommendedName>
</protein>
<keyword evidence="5" id="KW-0029">Amino-acid transport</keyword>
<evidence type="ECO:0000256" key="3">
    <source>
        <dbReference type="ARBA" id="ARBA00022448"/>
    </source>
</evidence>
<feature type="region of interest" description="Disordered" evidence="6">
    <location>
        <begin position="367"/>
        <end position="386"/>
    </location>
</feature>
<dbReference type="GO" id="GO:0015031">
    <property type="term" value="P:protein transport"/>
    <property type="evidence" value="ECO:0007669"/>
    <property type="project" value="UniProtKB-KW"/>
</dbReference>
<name>A0A7G3ZA55_9SACH</name>
<dbReference type="RefSeq" id="XP_037137066.1">
    <property type="nucleotide sequence ID" value="XM_037281171.1"/>
</dbReference>
<reference evidence="8 9" key="1">
    <citation type="submission" date="2020-06" db="EMBL/GenBank/DDBJ databases">
        <title>The yeast mating-type switching endonuclease HO is a domesticated member of an unorthodox homing genetic element family.</title>
        <authorList>
            <person name="Coughlan A.Y."/>
            <person name="Lombardi L."/>
            <person name="Braun-Galleani S."/>
            <person name="Martos A.R."/>
            <person name="Galeote V."/>
            <person name="Bigey F."/>
            <person name="Dequin S."/>
            <person name="Byrne K.P."/>
            <person name="Wolfe K.H."/>
        </authorList>
    </citation>
    <scope>NUCLEOTIDE SEQUENCE [LARGE SCALE GENOMIC DNA]</scope>
    <source>
        <strain evidence="8 9">CBS764</strain>
    </source>
</reference>
<keyword evidence="9" id="KW-1185">Reference proteome</keyword>
<keyword evidence="3" id="KW-0813">Transport</keyword>
<dbReference type="GeneID" id="59323488"/>